<organism evidence="1 2">
    <name type="scientific">Trypanosoma cruzi marinkellei</name>
    <dbReference type="NCBI Taxonomy" id="85056"/>
    <lineage>
        <taxon>Eukaryota</taxon>
        <taxon>Discoba</taxon>
        <taxon>Euglenozoa</taxon>
        <taxon>Kinetoplastea</taxon>
        <taxon>Metakinetoplastina</taxon>
        <taxon>Trypanosomatida</taxon>
        <taxon>Trypanosomatidae</taxon>
        <taxon>Trypanosoma</taxon>
        <taxon>Schizotrypanum</taxon>
    </lineage>
</organism>
<sequence>MSDAAPQNVVDILAGASTLYEAIETVCVINGDKYVDFMVRLPKEGFARQTEALLHAICELVPSDSFMEVFGKTRAPVMLIFAPMLLSRAAALLASPHSDIFTPDADWQAVSMFLMAIQCELLASPGQRVVRVTELPDAPQISSIRHTRAWSSIFNPSLLEDLVPLPPSTPNRKNVVDAASFGCVLYFIICGLVHLLQTILAAPTSIICGAGTLGFCREIVRLLLTPTVIIYGSKEASIQIASASLLVAVRGVLDMREAVGEMRQVQLIEQWFTAIRSWFDLATQFGNAACMQFLFPYMLSSDMLLRS</sequence>
<evidence type="ECO:0000313" key="1">
    <source>
        <dbReference type="EMBL" id="EKF32211.1"/>
    </source>
</evidence>
<name>K2NBG3_TRYCR</name>
<accession>K2NBG3</accession>
<dbReference type="EMBL" id="AHKC01010131">
    <property type="protein sequence ID" value="EKF32211.1"/>
    <property type="molecule type" value="Genomic_DNA"/>
</dbReference>
<dbReference type="Proteomes" id="UP000007350">
    <property type="component" value="Unassembled WGS sequence"/>
</dbReference>
<dbReference type="OrthoDB" id="241461at2759"/>
<keyword evidence="2" id="KW-1185">Reference proteome</keyword>
<comment type="caution">
    <text evidence="1">The sequence shown here is derived from an EMBL/GenBank/DDBJ whole genome shotgun (WGS) entry which is preliminary data.</text>
</comment>
<proteinExistence type="predicted"/>
<evidence type="ECO:0000313" key="2">
    <source>
        <dbReference type="Proteomes" id="UP000007350"/>
    </source>
</evidence>
<reference evidence="1 2" key="1">
    <citation type="journal article" date="2012" name="BMC Genomics">
        <title>Comparative genomic analysis of human infective Trypanosoma cruzi lineages with the bat-restricted subspecies T. cruzi marinkellei.</title>
        <authorList>
            <person name="Franzen O."/>
            <person name="Talavera-Lopez C."/>
            <person name="Ochaya S."/>
            <person name="Butler C.E."/>
            <person name="Messenger L.A."/>
            <person name="Lewis M.D."/>
            <person name="Llewellyn M.S."/>
            <person name="Marinkelle C.J."/>
            <person name="Tyler K.M."/>
            <person name="Miles M.A."/>
            <person name="Andersson B."/>
        </authorList>
    </citation>
    <scope>NUCLEOTIDE SEQUENCE [LARGE SCALE GENOMIC DNA]</scope>
    <source>
        <strain evidence="1 2">B7</strain>
    </source>
</reference>
<gene>
    <name evidence="1" type="ORF">MOQ_003942</name>
</gene>
<protein>
    <submittedName>
        <fullName evidence="1">Uncharacterized protein</fullName>
    </submittedName>
</protein>
<dbReference type="AlphaFoldDB" id="K2NBG3"/>